<evidence type="ECO:0000256" key="6">
    <source>
        <dbReference type="SAM" id="Phobius"/>
    </source>
</evidence>
<name>A0A1F2WNT5_9ACTN</name>
<feature type="transmembrane region" description="Helical" evidence="6">
    <location>
        <begin position="302"/>
        <end position="322"/>
    </location>
</feature>
<evidence type="ECO:0000313" key="9">
    <source>
        <dbReference type="Proteomes" id="UP000177876"/>
    </source>
</evidence>
<comment type="caution">
    <text evidence="8">The sequence shown here is derived from an EMBL/GenBank/DDBJ whole genome shotgun (WGS) entry which is preliminary data.</text>
</comment>
<comment type="subcellular location">
    <subcellularLocation>
        <location evidence="1">Cell membrane</location>
        <topology evidence="1">Multi-pass membrane protein</topology>
    </subcellularLocation>
</comment>
<sequence length="409" mass="43950">MGRTEPEGKLLGRDFILICSSNFLAFFSIYMIIPVLPVFLEDKGYNNFLIGALMSMMTVAALLRPFFGKISDRSGRRWLIVWGILLLGISNFLYAAFGGALPLFIVRLVNGLGLAAFHTAAYAMIGDLAPSARRLQGIAIFYISVDATIATAPVVAEFMRVAWGYTPVYILAGALALAAFLASLFIRETRDHRRLPKPATARHVRITPLQIAIYTMTICYTLTLGSLTTFIVLSALGNSIQQGELFFTVFAVTLIVLRLGVGKRADALARRPLIMISGVIAIAGLIIIAYAGHLFFLILGSFIYALGFAYLPTALSALLLDYTLLSDRGVVLGIFLAVFDLGMGLGGVAMGPLADAWGYPAMYVAGGMIALLGMLFFVLSTGDLRGEGGSTASAEGRMGVEGEREQKLG</sequence>
<dbReference type="Gene3D" id="1.20.1250.20">
    <property type="entry name" value="MFS general substrate transporter like domains"/>
    <property type="match status" value="2"/>
</dbReference>
<keyword evidence="4 6" id="KW-0472">Membrane</keyword>
<keyword evidence="2 6" id="KW-0812">Transmembrane</keyword>
<feature type="transmembrane region" description="Helical" evidence="6">
    <location>
        <begin position="79"/>
        <end position="97"/>
    </location>
</feature>
<feature type="domain" description="Major facilitator superfamily (MFS) profile" evidence="7">
    <location>
        <begin position="14"/>
        <end position="385"/>
    </location>
</feature>
<reference evidence="8 9" key="1">
    <citation type="journal article" date="2016" name="Nat. Commun.">
        <title>Thousands of microbial genomes shed light on interconnected biogeochemical processes in an aquifer system.</title>
        <authorList>
            <person name="Anantharaman K."/>
            <person name="Brown C.T."/>
            <person name="Hug L.A."/>
            <person name="Sharon I."/>
            <person name="Castelle C.J."/>
            <person name="Probst A.J."/>
            <person name="Thomas B.C."/>
            <person name="Singh A."/>
            <person name="Wilkins M.J."/>
            <person name="Karaoz U."/>
            <person name="Brodie E.L."/>
            <person name="Williams K.H."/>
            <person name="Hubbard S.S."/>
            <person name="Banfield J.F."/>
        </authorList>
    </citation>
    <scope>NUCLEOTIDE SEQUENCE [LARGE SCALE GENOMIC DNA]</scope>
</reference>
<feature type="transmembrane region" description="Helical" evidence="6">
    <location>
        <begin position="273"/>
        <end position="296"/>
    </location>
</feature>
<feature type="region of interest" description="Disordered" evidence="5">
    <location>
        <begin position="389"/>
        <end position="409"/>
    </location>
</feature>
<dbReference type="InterPro" id="IPR020846">
    <property type="entry name" value="MFS_dom"/>
</dbReference>
<gene>
    <name evidence="8" type="ORF">A2Y75_02770</name>
</gene>
<feature type="transmembrane region" description="Helical" evidence="6">
    <location>
        <begin position="245"/>
        <end position="261"/>
    </location>
</feature>
<dbReference type="InterPro" id="IPR011701">
    <property type="entry name" value="MFS"/>
</dbReference>
<dbReference type="AlphaFoldDB" id="A0A1F2WNT5"/>
<dbReference type="InterPro" id="IPR052714">
    <property type="entry name" value="MFS_Exporter"/>
</dbReference>
<dbReference type="GO" id="GO:0022857">
    <property type="term" value="F:transmembrane transporter activity"/>
    <property type="evidence" value="ECO:0007669"/>
    <property type="project" value="InterPro"/>
</dbReference>
<feature type="transmembrane region" description="Helical" evidence="6">
    <location>
        <begin position="211"/>
        <end position="233"/>
    </location>
</feature>
<feature type="transmembrane region" description="Helical" evidence="6">
    <location>
        <begin position="168"/>
        <end position="186"/>
    </location>
</feature>
<evidence type="ECO:0000259" key="7">
    <source>
        <dbReference type="PROSITE" id="PS50850"/>
    </source>
</evidence>
<dbReference type="EMBL" id="MELK01000022">
    <property type="protein sequence ID" value="OFW58490.1"/>
    <property type="molecule type" value="Genomic_DNA"/>
</dbReference>
<dbReference type="Proteomes" id="UP000177876">
    <property type="component" value="Unassembled WGS sequence"/>
</dbReference>
<feature type="transmembrane region" description="Helical" evidence="6">
    <location>
        <begin position="137"/>
        <end position="156"/>
    </location>
</feature>
<feature type="transmembrane region" description="Helical" evidence="6">
    <location>
        <begin position="329"/>
        <end position="351"/>
    </location>
</feature>
<evidence type="ECO:0000256" key="2">
    <source>
        <dbReference type="ARBA" id="ARBA00022692"/>
    </source>
</evidence>
<feature type="transmembrane region" description="Helical" evidence="6">
    <location>
        <begin position="48"/>
        <end position="67"/>
    </location>
</feature>
<feature type="transmembrane region" description="Helical" evidence="6">
    <location>
        <begin position="357"/>
        <end position="379"/>
    </location>
</feature>
<feature type="compositionally biased region" description="Basic and acidic residues" evidence="5">
    <location>
        <begin position="398"/>
        <end position="409"/>
    </location>
</feature>
<evidence type="ECO:0000256" key="3">
    <source>
        <dbReference type="ARBA" id="ARBA00022989"/>
    </source>
</evidence>
<accession>A0A1F2WNT5</accession>
<evidence type="ECO:0000256" key="1">
    <source>
        <dbReference type="ARBA" id="ARBA00004651"/>
    </source>
</evidence>
<dbReference type="PROSITE" id="PS50850">
    <property type="entry name" value="MFS"/>
    <property type="match status" value="1"/>
</dbReference>
<evidence type="ECO:0000256" key="5">
    <source>
        <dbReference type="SAM" id="MobiDB-lite"/>
    </source>
</evidence>
<dbReference type="InterPro" id="IPR036259">
    <property type="entry name" value="MFS_trans_sf"/>
</dbReference>
<proteinExistence type="predicted"/>
<evidence type="ECO:0000313" key="8">
    <source>
        <dbReference type="EMBL" id="OFW58490.1"/>
    </source>
</evidence>
<dbReference type="SUPFAM" id="SSF103473">
    <property type="entry name" value="MFS general substrate transporter"/>
    <property type="match status" value="1"/>
</dbReference>
<protein>
    <recommendedName>
        <fullName evidence="7">Major facilitator superfamily (MFS) profile domain-containing protein</fullName>
    </recommendedName>
</protein>
<dbReference type="Pfam" id="PF07690">
    <property type="entry name" value="MFS_1"/>
    <property type="match status" value="1"/>
</dbReference>
<keyword evidence="3 6" id="KW-1133">Transmembrane helix</keyword>
<organism evidence="8 9">
    <name type="scientific">Candidatus Solincola sediminis</name>
    <dbReference type="NCBI Taxonomy" id="1797199"/>
    <lineage>
        <taxon>Bacteria</taxon>
        <taxon>Bacillati</taxon>
        <taxon>Actinomycetota</taxon>
        <taxon>Candidatus Geothermincolia</taxon>
        <taxon>Candidatus Geothermincolales</taxon>
        <taxon>Candidatus Geothermincolaceae</taxon>
        <taxon>Candidatus Solincola</taxon>
    </lineage>
</organism>
<dbReference type="PANTHER" id="PTHR23531">
    <property type="entry name" value="QUINOLENE RESISTANCE PROTEIN NORA"/>
    <property type="match status" value="1"/>
</dbReference>
<dbReference type="GO" id="GO:0005886">
    <property type="term" value="C:plasma membrane"/>
    <property type="evidence" value="ECO:0007669"/>
    <property type="project" value="UniProtKB-SubCell"/>
</dbReference>
<dbReference type="STRING" id="1797197.A2Y75_02770"/>
<feature type="transmembrane region" description="Helical" evidence="6">
    <location>
        <begin position="103"/>
        <end position="125"/>
    </location>
</feature>
<feature type="transmembrane region" description="Helical" evidence="6">
    <location>
        <begin position="15"/>
        <end position="36"/>
    </location>
</feature>
<dbReference type="PANTHER" id="PTHR23531:SF1">
    <property type="entry name" value="QUINOLENE RESISTANCE PROTEIN NORA"/>
    <property type="match status" value="1"/>
</dbReference>
<evidence type="ECO:0000256" key="4">
    <source>
        <dbReference type="ARBA" id="ARBA00023136"/>
    </source>
</evidence>